<feature type="compositionally biased region" description="Polar residues" evidence="1">
    <location>
        <begin position="241"/>
        <end position="309"/>
    </location>
</feature>
<feature type="compositionally biased region" description="Basic and acidic residues" evidence="1">
    <location>
        <begin position="201"/>
        <end position="222"/>
    </location>
</feature>
<accession>F0F5U6</accession>
<keyword evidence="3" id="KW-1185">Reference proteome</keyword>
<evidence type="ECO:0008006" key="4">
    <source>
        <dbReference type="Google" id="ProtNLM"/>
    </source>
</evidence>
<feature type="compositionally biased region" description="Polar residues" evidence="1">
    <location>
        <begin position="225"/>
        <end position="234"/>
    </location>
</feature>
<dbReference type="EMBL" id="AEWX01000014">
    <property type="protein sequence ID" value="EGC20483.1"/>
    <property type="molecule type" value="Genomic_DNA"/>
</dbReference>
<organism evidence="2 3">
    <name type="scientific">Prevotella multiformis DSM 16608</name>
    <dbReference type="NCBI Taxonomy" id="888743"/>
    <lineage>
        <taxon>Bacteria</taxon>
        <taxon>Pseudomonadati</taxon>
        <taxon>Bacteroidota</taxon>
        <taxon>Bacteroidia</taxon>
        <taxon>Bacteroidales</taxon>
        <taxon>Prevotellaceae</taxon>
        <taxon>Prevotella</taxon>
    </lineage>
</organism>
<dbReference type="OrthoDB" id="1069671at2"/>
<evidence type="ECO:0000313" key="2">
    <source>
        <dbReference type="EMBL" id="EGC20483.1"/>
    </source>
</evidence>
<dbReference type="PROSITE" id="PS51257">
    <property type="entry name" value="PROKAR_LIPOPROTEIN"/>
    <property type="match status" value="1"/>
</dbReference>
<proteinExistence type="predicted"/>
<evidence type="ECO:0000256" key="1">
    <source>
        <dbReference type="SAM" id="MobiDB-lite"/>
    </source>
</evidence>
<dbReference type="HOGENOM" id="CLU_056168_0_0_10"/>
<protein>
    <recommendedName>
        <fullName evidence="4">Lipoprotein</fullName>
    </recommendedName>
</protein>
<evidence type="ECO:0000313" key="3">
    <source>
        <dbReference type="Proteomes" id="UP000005697"/>
    </source>
</evidence>
<dbReference type="Proteomes" id="UP000005697">
    <property type="component" value="Unassembled WGS sequence"/>
</dbReference>
<feature type="region of interest" description="Disordered" evidence="1">
    <location>
        <begin position="181"/>
        <end position="315"/>
    </location>
</feature>
<dbReference type="STRING" id="888743.HMPREF9141_0962"/>
<reference evidence="2 3" key="1">
    <citation type="submission" date="2011-01" db="EMBL/GenBank/DDBJ databases">
        <authorList>
            <person name="Muzny D."/>
            <person name="Qin X."/>
            <person name="Deng J."/>
            <person name="Jiang H."/>
            <person name="Liu Y."/>
            <person name="Qu J."/>
            <person name="Song X.-Z."/>
            <person name="Zhang L."/>
            <person name="Thornton R."/>
            <person name="Coyle M."/>
            <person name="Francisco L."/>
            <person name="Jackson L."/>
            <person name="Javaid M."/>
            <person name="Korchina V."/>
            <person name="Kovar C."/>
            <person name="Mata R."/>
            <person name="Mathew T."/>
            <person name="Ngo R."/>
            <person name="Nguyen L."/>
            <person name="Nguyen N."/>
            <person name="Okwuonu G."/>
            <person name="Ongeri F."/>
            <person name="Pham C."/>
            <person name="Simmons D."/>
            <person name="Wilczek-Boney K."/>
            <person name="Hale W."/>
            <person name="Jakkamsetti A."/>
            <person name="Pham P."/>
            <person name="Ruth R."/>
            <person name="San Lucas F."/>
            <person name="Warren J."/>
            <person name="Zhang J."/>
            <person name="Zhao Z."/>
            <person name="Zhou C."/>
            <person name="Zhu D."/>
            <person name="Lee S."/>
            <person name="Bess C."/>
            <person name="Blankenburg K."/>
            <person name="Forbes L."/>
            <person name="Fu Q."/>
            <person name="Gubbala S."/>
            <person name="Hirani K."/>
            <person name="Jayaseelan J.C."/>
            <person name="Lara F."/>
            <person name="Munidasa M."/>
            <person name="Palculict T."/>
            <person name="Patil S."/>
            <person name="Pu L.-L."/>
            <person name="Saada N."/>
            <person name="Tang L."/>
            <person name="Weissenberger G."/>
            <person name="Zhu Y."/>
            <person name="Hemphill L."/>
            <person name="Shang Y."/>
            <person name="Youmans B."/>
            <person name="Ayvaz T."/>
            <person name="Ross M."/>
            <person name="Santibanez J."/>
            <person name="Aqrawi P."/>
            <person name="Gross S."/>
            <person name="Joshi V."/>
            <person name="Fowler G."/>
            <person name="Nazareth L."/>
            <person name="Reid J."/>
            <person name="Worley K."/>
            <person name="Petrosino J."/>
            <person name="Highlander S."/>
            <person name="Gibbs R."/>
        </authorList>
    </citation>
    <scope>NUCLEOTIDE SEQUENCE [LARGE SCALE GENOMIC DNA]</scope>
    <source>
        <strain evidence="2 3">DSM 16608</strain>
    </source>
</reference>
<name>F0F5U6_9BACT</name>
<dbReference type="RefSeq" id="WP_007368494.1">
    <property type="nucleotide sequence ID" value="NZ_GL872283.1"/>
</dbReference>
<gene>
    <name evidence="2" type="ORF">HMPREF9141_0962</name>
</gene>
<comment type="caution">
    <text evidence="2">The sequence shown here is derived from an EMBL/GenBank/DDBJ whole genome shotgun (WGS) entry which is preliminary data.</text>
</comment>
<dbReference type="AlphaFoldDB" id="F0F5U6"/>
<sequence length="315" mass="35959">MKKKVLYTLIGGFTALSLTSCGTFFSIGGGIGGPMASSGAVYDDGYNVEYGSSYGRLSYEDARREAFFLSDKMAYELGLTDAQYEAVYEINLDYLLNMQGESSLYGSYWSRRNSDLFYVLNARQYNHYIGEDYFYRPVYWYNQNYAYRVYNRYTGRDRFYRSRPADYFTYRGGRNQSAESYYAGRFGDRQGRPPMTSRSRTGREVYQNDRAWDAPRQDDRHYSFGNASRNSTDVASDRHSNQSFGGSRQQTTSPVYQPRQSTVPTRQQPDSNNGVSFGNASRPSATSSPMPAEQARSTQTRPNMPNNYGSFGGHR</sequence>